<evidence type="ECO:0000313" key="4">
    <source>
        <dbReference type="Proteomes" id="UP000009168"/>
    </source>
</evidence>
<dbReference type="GO" id="GO:0005802">
    <property type="term" value="C:trans-Golgi network"/>
    <property type="evidence" value="ECO:0007669"/>
    <property type="project" value="TreeGrafter"/>
</dbReference>
<feature type="domain" description="Trs120/TRAPPC9 N-terminal" evidence="1">
    <location>
        <begin position="223"/>
        <end position="279"/>
    </location>
</feature>
<dbReference type="PANTHER" id="PTHR21512">
    <property type="entry name" value="TRAFFICKING PROTEIN PARTICLE COMPLEX SUBUNIT 9"/>
    <property type="match status" value="1"/>
</dbReference>
<dbReference type="Proteomes" id="UP000009168">
    <property type="component" value="Unassembled WGS sequence"/>
</dbReference>
<dbReference type="Pfam" id="PF26254">
    <property type="entry name" value="Ig_TRAPPC9-Trs120_1st"/>
    <property type="match status" value="1"/>
</dbReference>
<accession>Q22UR6</accession>
<evidence type="ECO:0000259" key="1">
    <source>
        <dbReference type="Pfam" id="PF08626"/>
    </source>
</evidence>
<dbReference type="RefSeq" id="XP_001009305.2">
    <property type="nucleotide sequence ID" value="XM_001009305.2"/>
</dbReference>
<dbReference type="InterPro" id="IPR013935">
    <property type="entry name" value="Trs120_TRAPPC9"/>
</dbReference>
<dbReference type="eggNOG" id="KOG1953">
    <property type="taxonomic scope" value="Eukaryota"/>
</dbReference>
<evidence type="ECO:0000313" key="3">
    <source>
        <dbReference type="EMBL" id="EAR89060.2"/>
    </source>
</evidence>
<dbReference type="OrthoDB" id="27962at2759"/>
<dbReference type="Pfam" id="PF08626">
    <property type="entry name" value="TRAPPC9-Trs120"/>
    <property type="match status" value="1"/>
</dbReference>
<protein>
    <submittedName>
        <fullName evidence="3">Uncharacterized protein</fullName>
    </submittedName>
</protein>
<dbReference type="InParanoid" id="Q22UR6"/>
<name>Q22UR6_TETTS</name>
<organism evidence="3 4">
    <name type="scientific">Tetrahymena thermophila (strain SB210)</name>
    <dbReference type="NCBI Taxonomy" id="312017"/>
    <lineage>
        <taxon>Eukaryota</taxon>
        <taxon>Sar</taxon>
        <taxon>Alveolata</taxon>
        <taxon>Ciliophora</taxon>
        <taxon>Intramacronucleata</taxon>
        <taxon>Oligohymenophorea</taxon>
        <taxon>Hymenostomatida</taxon>
        <taxon>Tetrahymenina</taxon>
        <taxon>Tetrahymenidae</taxon>
        <taxon>Tetrahymena</taxon>
    </lineage>
</organism>
<dbReference type="HOGENOM" id="CLU_238832_0_0_1"/>
<evidence type="ECO:0000259" key="2">
    <source>
        <dbReference type="Pfam" id="PF26254"/>
    </source>
</evidence>
<keyword evidence="4" id="KW-1185">Reference proteome</keyword>
<dbReference type="PANTHER" id="PTHR21512:SF5">
    <property type="entry name" value="TRAFFICKING PROTEIN PARTICLE COMPLEX SUBUNIT 9"/>
    <property type="match status" value="1"/>
</dbReference>
<reference evidence="4" key="1">
    <citation type="journal article" date="2006" name="PLoS Biol.">
        <title>Macronuclear genome sequence of the ciliate Tetrahymena thermophila, a model eukaryote.</title>
        <authorList>
            <person name="Eisen J.A."/>
            <person name="Coyne R.S."/>
            <person name="Wu M."/>
            <person name="Wu D."/>
            <person name="Thiagarajan M."/>
            <person name="Wortman J.R."/>
            <person name="Badger J.H."/>
            <person name="Ren Q."/>
            <person name="Amedeo P."/>
            <person name="Jones K.M."/>
            <person name="Tallon L.J."/>
            <person name="Delcher A.L."/>
            <person name="Salzberg S.L."/>
            <person name="Silva J.C."/>
            <person name="Haas B.J."/>
            <person name="Majoros W.H."/>
            <person name="Farzad M."/>
            <person name="Carlton J.M."/>
            <person name="Smith R.K. Jr."/>
            <person name="Garg J."/>
            <person name="Pearlman R.E."/>
            <person name="Karrer K.M."/>
            <person name="Sun L."/>
            <person name="Manning G."/>
            <person name="Elde N.C."/>
            <person name="Turkewitz A.P."/>
            <person name="Asai D.J."/>
            <person name="Wilkes D.E."/>
            <person name="Wang Y."/>
            <person name="Cai H."/>
            <person name="Collins K."/>
            <person name="Stewart B.A."/>
            <person name="Lee S.R."/>
            <person name="Wilamowska K."/>
            <person name="Weinberg Z."/>
            <person name="Ruzzo W.L."/>
            <person name="Wloga D."/>
            <person name="Gaertig J."/>
            <person name="Frankel J."/>
            <person name="Tsao C.-C."/>
            <person name="Gorovsky M.A."/>
            <person name="Keeling P.J."/>
            <person name="Waller R.F."/>
            <person name="Patron N.J."/>
            <person name="Cherry J.M."/>
            <person name="Stover N.A."/>
            <person name="Krieger C.J."/>
            <person name="del Toro C."/>
            <person name="Ryder H.F."/>
            <person name="Williamson S.C."/>
            <person name="Barbeau R.A."/>
            <person name="Hamilton E.P."/>
            <person name="Orias E."/>
        </authorList>
    </citation>
    <scope>NUCLEOTIDE SEQUENCE [LARGE SCALE GENOMIC DNA]</scope>
    <source>
        <strain evidence="4">SB210</strain>
    </source>
</reference>
<gene>
    <name evidence="3" type="ORF">TTHERM_00848130</name>
</gene>
<sequence>MEEQAYQIVQQYNSTYLQLSNIQKSLDDHTRVTIQCYQMGNMKSDQFKDFLKLLQESFQSLNISQDNLKLIKTKLSPYLKQKEWNKSLMNLQFQDYVIQTEWPGYELHMIAAGAIAFYDSDSNDINQFQEEFIKLKSRVSQSRQTLMKLFIMGSKEKDIREMVPYETSFCFLEDIEIEREASQITLQNQIQQIIVDISINFALELEKLKSDPQNTVKVHMKEEKVTDSSKLKKRKEGRALKMMGDYCMMLLSFEDAIGYYSDGLKILKKCEDYLWIASCQTSCTARIYYKFKNKLLITALSVNDFEQEVSTRMKEAMDCILKTKFSNFFIEIAFKYMKVLSEYQFKLQFNDMAYYFEMNYTLNDKVESSQCFQSIAGMYKQLGMLRKYGFYLRKAALLINKYNSNVCQKLMSIAAKYYKFYELSPFGEGKKSEQFWLKIQMAFLFEFIECLADQPKLKNQVQKHIINVFTDLNKQDKERIYLSLRNECPYTPNYSYFIFEHLPVVKKVDIIPSNQLIRPNEQEKKGLFIYNPFQKKNLQKLKFPSDELISFKITLVNSFGFDLQIDCIVFEVSGVEILNYPNNIFVSKNHTEFVIEQNIKPLKSGNLSIEAIKFRCFNTVYEHCIDERGFGLIYLQKHQDKINLQNNQKKVQYDLKNIEIFDKLPHLNAELLGDIDQNGNIIFEKSQKIQFQINLKNIGDLPVTQLNISACIDYNQPPIQEFQYSFEEVGEVSINKNESITLIFVEQNSIFKQKKGNFKVLQLPQLKQSSYEVSQVTFVVSYMENSSSKFIKEIHLKKNITVKESILIDSMEIYEQNQKIIEDSRVQNYYLNDYFYVQMTFIKTDDNIISQQQQLQFGESTQYNQNENNSGAILLFPQNSNIIDNQFTLTFYEKQNSIDQCDLYSNNKRVTKIFKLQKVQKLIEEQDEEDYDPQEFMQKKFREIFSIKWKDVHRYSEGLLPLPSLDTANLKKIFQQPIQIKTNIKLLSEESQVQTYLNEYTITFCDMNQVGLSNNLSCELRLDNNIQEGSEVLSFQTYYVLDGKTRYNLNLNDIKMNDQNKGEHKGQCFFKIYGQQHKKHFIFCLTILDNIKNINYNFSENIML</sequence>
<proteinExistence type="predicted"/>
<dbReference type="KEGG" id="tet:TTHERM_00848130"/>
<dbReference type="InterPro" id="IPR058563">
    <property type="entry name" value="Trs120_TRAPPC9_N"/>
</dbReference>
<feature type="domain" description="Trs120/TRAPPC9 first Ig-like" evidence="2">
    <location>
        <begin position="519"/>
        <end position="615"/>
    </location>
</feature>
<dbReference type="AlphaFoldDB" id="Q22UR6"/>
<dbReference type="EMBL" id="GG662825">
    <property type="protein sequence ID" value="EAR89060.2"/>
    <property type="molecule type" value="Genomic_DNA"/>
</dbReference>
<dbReference type="STRING" id="312017.Q22UR6"/>
<dbReference type="GeneID" id="7834431"/>
<dbReference type="InterPro" id="IPR058565">
    <property type="entry name" value="Ig_TRAPPC9_Trs120_1st"/>
</dbReference>